<evidence type="ECO:0000313" key="3">
    <source>
        <dbReference type="Proteomes" id="UP000256321"/>
    </source>
</evidence>
<reference evidence="2 3" key="1">
    <citation type="submission" date="2018-07" db="EMBL/GenBank/DDBJ databases">
        <title>Parabacteroides acidifaciens nov. sp., isolated from human feces.</title>
        <authorList>
            <person name="Wang Y.J."/>
        </authorList>
    </citation>
    <scope>NUCLEOTIDE SEQUENCE [LARGE SCALE GENOMIC DNA]</scope>
    <source>
        <strain evidence="2 3">426-9</strain>
    </source>
</reference>
<name>A0A3D8HCS0_9BACT</name>
<dbReference type="AlphaFoldDB" id="A0A3D8HCS0"/>
<evidence type="ECO:0000313" key="2">
    <source>
        <dbReference type="EMBL" id="RDU48738.1"/>
    </source>
</evidence>
<dbReference type="Pfam" id="PF14054">
    <property type="entry name" value="DUF4249"/>
    <property type="match status" value="1"/>
</dbReference>
<dbReference type="Proteomes" id="UP000256321">
    <property type="component" value="Unassembled WGS sequence"/>
</dbReference>
<keyword evidence="4" id="KW-1185">Reference proteome</keyword>
<accession>A0A3D8HCS0</accession>
<sequence length="341" mass="38684">MRNILFIPLLVLLASCTRDVPLDLPRVPPRLVLNAPVTSDADVTAFLSKSWFILDTVTNDGVTGGTIQVYINDRLKGTMQPVTDTKFAGQYVLPGCRAGVGDRLRLVASAPGFDPVEGETVMPGRPEVLSVDTVRYIAPEHYWGMMPHLRLYIRFRDEAGKRNYYRLIVEKQTEYIKGDSVIVSSSMYQTDMYIVEQFNLKYEDPVFRLTTTNPTIEQLDGYTCRGTFPDDTFDGEEYTVRSSFYPVYDSYKGDSVTTIVHYDVRLMTVSSDYYQYLTVVRNLSISLGDAYLDGLVEPTATYTNVKDGFGIVAGCQLYHHRFTMPFGDTEPWTPFDNPFWP</sequence>
<proteinExistence type="predicted"/>
<comment type="caution">
    <text evidence="2">The sequence shown here is derived from an EMBL/GenBank/DDBJ whole genome shotgun (WGS) entry which is preliminary data.</text>
</comment>
<organism evidence="2 3">
    <name type="scientific">Parabacteroides acidifaciens</name>
    <dbReference type="NCBI Taxonomy" id="2290935"/>
    <lineage>
        <taxon>Bacteria</taxon>
        <taxon>Pseudomonadati</taxon>
        <taxon>Bacteroidota</taxon>
        <taxon>Bacteroidia</taxon>
        <taxon>Bacteroidales</taxon>
        <taxon>Tannerellaceae</taxon>
        <taxon>Parabacteroides</taxon>
    </lineage>
</organism>
<reference evidence="1 4" key="2">
    <citation type="submission" date="2020-08" db="EMBL/GenBank/DDBJ databases">
        <title>Genome public.</title>
        <authorList>
            <person name="Liu C."/>
            <person name="Sun Q."/>
        </authorList>
    </citation>
    <scope>NUCLEOTIDE SEQUENCE [LARGE SCALE GENOMIC DNA]</scope>
    <source>
        <strain evidence="1 4">426_9</strain>
    </source>
</reference>
<dbReference type="RefSeq" id="WP_115500079.1">
    <property type="nucleotide sequence ID" value="NZ_JACRTI010000031.1"/>
</dbReference>
<gene>
    <name evidence="2" type="ORF">DWU89_13015</name>
    <name evidence="1" type="ORF">H8784_12690</name>
</gene>
<evidence type="ECO:0000313" key="4">
    <source>
        <dbReference type="Proteomes" id="UP000629596"/>
    </source>
</evidence>
<dbReference type="InterPro" id="IPR025345">
    <property type="entry name" value="DUF4249"/>
</dbReference>
<dbReference type="EMBL" id="QREV01000031">
    <property type="protein sequence ID" value="RDU48738.1"/>
    <property type="molecule type" value="Genomic_DNA"/>
</dbReference>
<dbReference type="Proteomes" id="UP000629596">
    <property type="component" value="Unassembled WGS sequence"/>
</dbReference>
<evidence type="ECO:0000313" key="1">
    <source>
        <dbReference type="EMBL" id="MBC8602568.1"/>
    </source>
</evidence>
<dbReference type="EMBL" id="JACRTI010000031">
    <property type="protein sequence ID" value="MBC8602568.1"/>
    <property type="molecule type" value="Genomic_DNA"/>
</dbReference>
<dbReference type="PROSITE" id="PS51257">
    <property type="entry name" value="PROKAR_LIPOPROTEIN"/>
    <property type="match status" value="1"/>
</dbReference>
<protein>
    <submittedName>
        <fullName evidence="2">DUF4249 domain-containing protein</fullName>
    </submittedName>
</protein>